<evidence type="ECO:0000313" key="5">
    <source>
        <dbReference type="Proteomes" id="UP001596405"/>
    </source>
</evidence>
<dbReference type="Gene3D" id="3.30.2320.10">
    <property type="entry name" value="hypothetical protein PF0899 domain"/>
    <property type="match status" value="1"/>
</dbReference>
<keyword evidence="2" id="KW-0175">Coiled coil</keyword>
<feature type="coiled-coil region" evidence="2">
    <location>
        <begin position="1"/>
        <end position="62"/>
    </location>
</feature>
<dbReference type="InterPro" id="IPR054612">
    <property type="entry name" value="Phage_capsid-like_C"/>
</dbReference>
<dbReference type="EMBL" id="JBHSYQ010000004">
    <property type="protein sequence ID" value="MFC6998065.1"/>
    <property type="molecule type" value="Genomic_DNA"/>
</dbReference>
<dbReference type="Pfam" id="PF05065">
    <property type="entry name" value="Phage_capsid"/>
    <property type="match status" value="1"/>
</dbReference>
<comment type="caution">
    <text evidence="4">The sequence shown here is derived from an EMBL/GenBank/DDBJ whole genome shotgun (WGS) entry which is preliminary data.</text>
</comment>
<sequence length="408" mass="44427">MADQLEEIKKLASDINQMVEKGNEQAKLAIEEKGKAIDAALKTELKNALDAHTELVQKQTQEQFDALQTQIKKSGGFGNNRPESFGDLVAKELEANKGKLSTKSPFELEFDRKAVGDMTTGVNLGAGVLQPSLQPGIINRQAYFNHVRDFLTVRPTTSPVIAYVRENGGEGSFTTVAEGALKPQVDYDLSYQTTNVKKIAGHIRISEEMIEDVPYITNYITTRGAEDLRLVEDAQILYGDGTGQNLRGITLDASAFARPAGMGTVANANNVDVIRAVMAQIRVGRYAASAVMLNPVDVAILEMAKDTQGAYLYSNFTNENSIPRIWGLPIIVSDSVTAGSFLVGDFRNGAELFDRQALNVRFYDQDRDNAIRNMVTIVIEERLALANIRPASFVTGTFTAAKAALAAA</sequence>
<proteinExistence type="predicted"/>
<feature type="domain" description="Phage capsid-like C-terminal" evidence="3">
    <location>
        <begin position="125"/>
        <end position="398"/>
    </location>
</feature>
<evidence type="ECO:0000313" key="4">
    <source>
        <dbReference type="EMBL" id="MFC6998065.1"/>
    </source>
</evidence>
<dbReference type="SUPFAM" id="SSF56563">
    <property type="entry name" value="Major capsid protein gp5"/>
    <property type="match status" value="1"/>
</dbReference>
<dbReference type="InterPro" id="IPR024455">
    <property type="entry name" value="Phage_capsid"/>
</dbReference>
<dbReference type="Proteomes" id="UP001596405">
    <property type="component" value="Unassembled WGS sequence"/>
</dbReference>
<organism evidence="4 5">
    <name type="scientific">Rufibacter roseus</name>
    <dbReference type="NCBI Taxonomy" id="1567108"/>
    <lineage>
        <taxon>Bacteria</taxon>
        <taxon>Pseudomonadati</taxon>
        <taxon>Bacteroidota</taxon>
        <taxon>Cytophagia</taxon>
        <taxon>Cytophagales</taxon>
        <taxon>Hymenobacteraceae</taxon>
        <taxon>Rufibacter</taxon>
    </lineage>
</organism>
<keyword evidence="5" id="KW-1185">Reference proteome</keyword>
<evidence type="ECO:0000256" key="2">
    <source>
        <dbReference type="SAM" id="Coils"/>
    </source>
</evidence>
<protein>
    <submittedName>
        <fullName evidence="4">Phage major capsid protein</fullName>
    </submittedName>
</protein>
<evidence type="ECO:0000256" key="1">
    <source>
        <dbReference type="ARBA" id="ARBA00004328"/>
    </source>
</evidence>
<name>A0ABW2DK66_9BACT</name>
<dbReference type="NCBIfam" id="TIGR01554">
    <property type="entry name" value="major_cap_HK97"/>
    <property type="match status" value="1"/>
</dbReference>
<accession>A0ABW2DK66</accession>
<gene>
    <name evidence="4" type="ORF">ACFQHR_10545</name>
</gene>
<reference evidence="5" key="1">
    <citation type="journal article" date="2019" name="Int. J. Syst. Evol. Microbiol.">
        <title>The Global Catalogue of Microorganisms (GCM) 10K type strain sequencing project: providing services to taxonomists for standard genome sequencing and annotation.</title>
        <authorList>
            <consortium name="The Broad Institute Genomics Platform"/>
            <consortium name="The Broad Institute Genome Sequencing Center for Infectious Disease"/>
            <person name="Wu L."/>
            <person name="Ma J."/>
        </authorList>
    </citation>
    <scope>NUCLEOTIDE SEQUENCE [LARGE SCALE GENOMIC DNA]</scope>
    <source>
        <strain evidence="5">CGMCC 4.7393</strain>
    </source>
</reference>
<comment type="subcellular location">
    <subcellularLocation>
        <location evidence="1">Virion</location>
    </subcellularLocation>
</comment>
<dbReference type="Gene3D" id="3.30.2400.10">
    <property type="entry name" value="Major capsid protein gp5"/>
    <property type="match status" value="1"/>
</dbReference>
<dbReference type="RefSeq" id="WP_066621689.1">
    <property type="nucleotide sequence ID" value="NZ_JBHSYQ010000004.1"/>
</dbReference>
<evidence type="ECO:0000259" key="3">
    <source>
        <dbReference type="Pfam" id="PF05065"/>
    </source>
</evidence>